<gene>
    <name evidence="4" type="ORF">VW23_013235</name>
</gene>
<dbReference type="PANTHER" id="PTHR30466">
    <property type="entry name" value="FLAVIN REDUCTASE"/>
    <property type="match status" value="1"/>
</dbReference>
<keyword evidence="5" id="KW-1185">Reference proteome</keyword>
<evidence type="ECO:0000256" key="1">
    <source>
        <dbReference type="ARBA" id="ARBA00008898"/>
    </source>
</evidence>
<dbReference type="Proteomes" id="UP000095463">
    <property type="component" value="Unassembled WGS sequence"/>
</dbReference>
<sequence length="167" mass="18053">MEELAVQVGEATLALRRAFSMFPTGVVAMCGMDGATPVGMAVNSFSSVSLDPPLVSVCVARQSGTWPRLNRLPRIGLSVLGVNQERLSRQLSSRHGDRFEGVEFEATSDGALFVKGAALWLDCAISDRLEGGDHEIILLEVRETSLFPHIPPLVFHQSQYLALSNAS</sequence>
<accession>A0A1E5XU31</accession>
<dbReference type="InterPro" id="IPR050268">
    <property type="entry name" value="NADH-dep_flavin_reductase"/>
</dbReference>
<dbReference type="GO" id="GO:0010181">
    <property type="term" value="F:FMN binding"/>
    <property type="evidence" value="ECO:0007669"/>
    <property type="project" value="InterPro"/>
</dbReference>
<dbReference type="EMBL" id="LAJE02000094">
    <property type="protein sequence ID" value="OEO32076.1"/>
    <property type="molecule type" value="Genomic_DNA"/>
</dbReference>
<name>A0A1E5XU31_9HYPH</name>
<comment type="similarity">
    <text evidence="1">Belongs to the non-flavoprotein flavin reductase family.</text>
</comment>
<reference evidence="4 5" key="1">
    <citation type="journal article" date="2015" name="Genome Announc.">
        <title>Genome Assemblies of Three Soil-Associated Devosia species: D. insulae, D. limi, and D. soli.</title>
        <authorList>
            <person name="Hassan Y.I."/>
            <person name="Lepp D."/>
            <person name="Zhou T."/>
        </authorList>
    </citation>
    <scope>NUCLEOTIDE SEQUENCE [LARGE SCALE GENOMIC DNA]</scope>
    <source>
        <strain evidence="4 5">DS-56</strain>
    </source>
</reference>
<dbReference type="GO" id="GO:0042602">
    <property type="term" value="F:riboflavin reductase (NADPH) activity"/>
    <property type="evidence" value="ECO:0007669"/>
    <property type="project" value="TreeGrafter"/>
</dbReference>
<evidence type="ECO:0000313" key="4">
    <source>
        <dbReference type="EMBL" id="OEO32076.1"/>
    </source>
</evidence>
<dbReference type="InterPro" id="IPR002563">
    <property type="entry name" value="Flavin_Rdtase-like_dom"/>
</dbReference>
<evidence type="ECO:0000313" key="5">
    <source>
        <dbReference type="Proteomes" id="UP000095463"/>
    </source>
</evidence>
<dbReference type="SUPFAM" id="SSF50475">
    <property type="entry name" value="FMN-binding split barrel"/>
    <property type="match status" value="1"/>
</dbReference>
<dbReference type="InterPro" id="IPR012349">
    <property type="entry name" value="Split_barrel_FMN-bd"/>
</dbReference>
<dbReference type="Gene3D" id="2.30.110.10">
    <property type="entry name" value="Electron Transport, Fmn-binding Protein, Chain A"/>
    <property type="match status" value="1"/>
</dbReference>
<dbReference type="PANTHER" id="PTHR30466:SF11">
    <property type="entry name" value="FLAVIN-DEPENDENT MONOOXYGENASE, REDUCTASE SUBUNIT HSAB"/>
    <property type="match status" value="1"/>
</dbReference>
<evidence type="ECO:0000259" key="3">
    <source>
        <dbReference type="SMART" id="SM00903"/>
    </source>
</evidence>
<comment type="caution">
    <text evidence="4">The sequence shown here is derived from an EMBL/GenBank/DDBJ whole genome shotgun (WGS) entry which is preliminary data.</text>
</comment>
<keyword evidence="2" id="KW-0560">Oxidoreductase</keyword>
<protein>
    <submittedName>
        <fullName evidence="4">Oxidoreductase</fullName>
    </submittedName>
</protein>
<dbReference type="OrthoDB" id="9792858at2"/>
<proteinExistence type="inferred from homology"/>
<dbReference type="AlphaFoldDB" id="A0A1E5XU31"/>
<evidence type="ECO:0000256" key="2">
    <source>
        <dbReference type="ARBA" id="ARBA00023002"/>
    </source>
</evidence>
<feature type="domain" description="Flavin reductase like" evidence="3">
    <location>
        <begin position="19"/>
        <end position="162"/>
    </location>
</feature>
<organism evidence="4 5">
    <name type="scientific">Devosia insulae DS-56</name>
    <dbReference type="NCBI Taxonomy" id="1116389"/>
    <lineage>
        <taxon>Bacteria</taxon>
        <taxon>Pseudomonadati</taxon>
        <taxon>Pseudomonadota</taxon>
        <taxon>Alphaproteobacteria</taxon>
        <taxon>Hyphomicrobiales</taxon>
        <taxon>Devosiaceae</taxon>
        <taxon>Devosia</taxon>
    </lineage>
</organism>
<dbReference type="SMART" id="SM00903">
    <property type="entry name" value="Flavin_Reduct"/>
    <property type="match status" value="1"/>
</dbReference>
<dbReference type="Pfam" id="PF01613">
    <property type="entry name" value="Flavin_Reduct"/>
    <property type="match status" value="1"/>
</dbReference>